<name>A0A5C4MUQ9_9ACTN</name>
<feature type="region of interest" description="Disordered" evidence="1">
    <location>
        <begin position="1"/>
        <end position="29"/>
    </location>
</feature>
<evidence type="ECO:0000313" key="4">
    <source>
        <dbReference type="EMBL" id="TNC49675.1"/>
    </source>
</evidence>
<dbReference type="Proteomes" id="UP000306740">
    <property type="component" value="Unassembled WGS sequence"/>
</dbReference>
<protein>
    <submittedName>
        <fullName evidence="4">Reductase</fullName>
    </submittedName>
</protein>
<dbReference type="SUPFAM" id="SSF56524">
    <property type="entry name" value="Oxidoreductase molybdopterin-binding domain"/>
    <property type="match status" value="1"/>
</dbReference>
<evidence type="ECO:0000256" key="1">
    <source>
        <dbReference type="SAM" id="MobiDB-lite"/>
    </source>
</evidence>
<proteinExistence type="predicted"/>
<dbReference type="AlphaFoldDB" id="A0A5C4MUQ9"/>
<dbReference type="PANTHER" id="PTHR43032">
    <property type="entry name" value="PROTEIN-METHIONINE-SULFOXIDE REDUCTASE"/>
    <property type="match status" value="1"/>
</dbReference>
<dbReference type="Pfam" id="PF00174">
    <property type="entry name" value="Oxidored_molyb"/>
    <property type="match status" value="1"/>
</dbReference>
<organism evidence="4 5">
    <name type="scientific">Mumia zhuanghuii</name>
    <dbReference type="NCBI Taxonomy" id="2585211"/>
    <lineage>
        <taxon>Bacteria</taxon>
        <taxon>Bacillati</taxon>
        <taxon>Actinomycetota</taxon>
        <taxon>Actinomycetes</taxon>
        <taxon>Propionibacteriales</taxon>
        <taxon>Nocardioidaceae</taxon>
        <taxon>Mumia</taxon>
    </lineage>
</organism>
<sequence length="248" mass="27771">MSTARALPPGQRRIEGFPRFGTHLHRPPPPTPRDHHIEVMGADMDAFVVPLPTFRALPRVSRTRDFHCVGGWTATDVHWEGVTFPTFYEHLIAPRLATGTEITHFTFGGLDGYRSVVCAEDVMDDDVLLVDVLDGEPLSPDHGAPLRLVSPKQYGFISTKHLSLIELHTVEPDFDFGAASSLARLGLRLIMFRRHPRSRVWLEERHGYLPGPVVRLFYRPLIPLIRRVSATRSLSRAGFDGGSHSTEG</sequence>
<dbReference type="Gene3D" id="3.90.420.10">
    <property type="entry name" value="Oxidoreductase, molybdopterin-binding domain"/>
    <property type="match status" value="1"/>
</dbReference>
<gene>
    <name evidence="4" type="ORF">FHE65_05205</name>
    <name evidence="3" type="ORF">FHE65_29835</name>
</gene>
<reference evidence="4 5" key="1">
    <citation type="submission" date="2019-05" db="EMBL/GenBank/DDBJ databases">
        <title>Mumia sp. nov., isolated from the intestinal contents of plateau pika (Ochotona curzoniae) in the Qinghai-Tibet plateau of China.</title>
        <authorList>
            <person name="Tian Z."/>
        </authorList>
    </citation>
    <scope>NUCLEOTIDE SEQUENCE [LARGE SCALE GENOMIC DNA]</scope>
    <source>
        <strain evidence="5">527</strain>
        <strain evidence="4">Z527</strain>
    </source>
</reference>
<dbReference type="OrthoDB" id="9795587at2"/>
<evidence type="ECO:0000313" key="3">
    <source>
        <dbReference type="EMBL" id="TNC32973.1"/>
    </source>
</evidence>
<evidence type="ECO:0000259" key="2">
    <source>
        <dbReference type="Pfam" id="PF00174"/>
    </source>
</evidence>
<dbReference type="EMBL" id="VDFR01000182">
    <property type="protein sequence ID" value="TNC32973.1"/>
    <property type="molecule type" value="Genomic_DNA"/>
</dbReference>
<dbReference type="EMBL" id="VDFR01000022">
    <property type="protein sequence ID" value="TNC49675.1"/>
    <property type="molecule type" value="Genomic_DNA"/>
</dbReference>
<comment type="caution">
    <text evidence="4">The sequence shown here is derived from an EMBL/GenBank/DDBJ whole genome shotgun (WGS) entry which is preliminary data.</text>
</comment>
<dbReference type="RefSeq" id="WP_139105423.1">
    <property type="nucleotide sequence ID" value="NZ_VDFR01000022.1"/>
</dbReference>
<evidence type="ECO:0000313" key="5">
    <source>
        <dbReference type="Proteomes" id="UP000306740"/>
    </source>
</evidence>
<feature type="domain" description="Oxidoreductase molybdopterin-binding" evidence="2">
    <location>
        <begin position="29"/>
        <end position="171"/>
    </location>
</feature>
<dbReference type="InterPro" id="IPR000572">
    <property type="entry name" value="OxRdtase_Mopterin-bd_dom"/>
</dbReference>
<accession>A0A5C4MUQ9</accession>
<dbReference type="InterPro" id="IPR036374">
    <property type="entry name" value="OxRdtase_Mopterin-bd_sf"/>
</dbReference>